<dbReference type="Gene3D" id="3.20.20.300">
    <property type="entry name" value="Glycoside hydrolase, family 3, N-terminal domain"/>
    <property type="match status" value="1"/>
</dbReference>
<evidence type="ECO:0000313" key="7">
    <source>
        <dbReference type="EMBL" id="MPL58884.1"/>
    </source>
</evidence>
<comment type="caution">
    <text evidence="7">The sequence shown here is derived from an EMBL/GenBank/DDBJ whole genome shotgun (WGS) entry which is preliminary data.</text>
</comment>
<dbReference type="Pfam" id="PF00933">
    <property type="entry name" value="Glyco_hydro_3"/>
    <property type="match status" value="1"/>
</dbReference>
<comment type="catalytic activity">
    <reaction evidence="1">
        <text>Hydrolysis of terminal non-reducing N-acetyl-D-hexosamine residues in N-acetyl-beta-D-hexosaminides.</text>
        <dbReference type="EC" id="3.2.1.52"/>
    </reaction>
</comment>
<evidence type="ECO:0000256" key="2">
    <source>
        <dbReference type="ARBA" id="ARBA00005336"/>
    </source>
</evidence>
<dbReference type="InterPro" id="IPR036881">
    <property type="entry name" value="Glyco_hydro_3_C_sf"/>
</dbReference>
<dbReference type="SUPFAM" id="SSF51445">
    <property type="entry name" value="(Trans)glycosidases"/>
    <property type="match status" value="1"/>
</dbReference>
<accession>A0A644SW82</accession>
<reference evidence="7" key="1">
    <citation type="submission" date="2019-08" db="EMBL/GenBank/DDBJ databases">
        <authorList>
            <person name="Kucharzyk K."/>
            <person name="Murdoch R.W."/>
            <person name="Higgins S."/>
            <person name="Loffler F."/>
        </authorList>
    </citation>
    <scope>NUCLEOTIDE SEQUENCE</scope>
</reference>
<dbReference type="EC" id="3.2.1.52" evidence="3"/>
<proteinExistence type="inferred from homology"/>
<dbReference type="Gene3D" id="3.40.50.1700">
    <property type="entry name" value="Glycoside hydrolase family 3 C-terminal domain"/>
    <property type="match status" value="1"/>
</dbReference>
<evidence type="ECO:0000256" key="3">
    <source>
        <dbReference type="ARBA" id="ARBA00012663"/>
    </source>
</evidence>
<feature type="domain" description="Glycoside hydrolase family 3 N-terminal" evidence="6">
    <location>
        <begin position="92"/>
        <end position="397"/>
    </location>
</feature>
<dbReference type="InterPro" id="IPR050226">
    <property type="entry name" value="NagZ_Beta-hexosaminidase"/>
</dbReference>
<dbReference type="InterPro" id="IPR001764">
    <property type="entry name" value="Glyco_hydro_3_N"/>
</dbReference>
<organism evidence="7">
    <name type="scientific">bioreactor metagenome</name>
    <dbReference type="NCBI Taxonomy" id="1076179"/>
    <lineage>
        <taxon>unclassified sequences</taxon>
        <taxon>metagenomes</taxon>
        <taxon>ecological metagenomes</taxon>
    </lineage>
</organism>
<protein>
    <recommendedName>
        <fullName evidence="3">beta-N-acetylhexosaminidase</fullName>
        <ecNumber evidence="3">3.2.1.52</ecNumber>
    </recommendedName>
</protein>
<keyword evidence="5 7" id="KW-0326">Glycosidase</keyword>
<dbReference type="InterPro" id="IPR017853">
    <property type="entry name" value="GH"/>
</dbReference>
<dbReference type="GO" id="GO:0004563">
    <property type="term" value="F:beta-N-acetylhexosaminidase activity"/>
    <property type="evidence" value="ECO:0007669"/>
    <property type="project" value="UniProtKB-EC"/>
</dbReference>
<dbReference type="EMBL" id="VSSQ01000008">
    <property type="protein sequence ID" value="MPL58884.1"/>
    <property type="molecule type" value="Genomic_DNA"/>
</dbReference>
<dbReference type="InterPro" id="IPR036962">
    <property type="entry name" value="Glyco_hydro_3_N_sf"/>
</dbReference>
<dbReference type="PANTHER" id="PTHR30480:SF13">
    <property type="entry name" value="BETA-HEXOSAMINIDASE"/>
    <property type="match status" value="1"/>
</dbReference>
<evidence type="ECO:0000259" key="6">
    <source>
        <dbReference type="Pfam" id="PF00933"/>
    </source>
</evidence>
<gene>
    <name evidence="7" type="primary">nagZ_3</name>
    <name evidence="7" type="ORF">SDC9_04430</name>
</gene>
<keyword evidence="4 7" id="KW-0378">Hydrolase</keyword>
<dbReference type="GO" id="GO:0005975">
    <property type="term" value="P:carbohydrate metabolic process"/>
    <property type="evidence" value="ECO:0007669"/>
    <property type="project" value="InterPro"/>
</dbReference>
<name>A0A644SW82_9ZZZZ</name>
<dbReference type="AlphaFoldDB" id="A0A644SW82"/>
<comment type="similarity">
    <text evidence="2">Belongs to the glycosyl hydrolase 3 family.</text>
</comment>
<dbReference type="GO" id="GO:0009254">
    <property type="term" value="P:peptidoglycan turnover"/>
    <property type="evidence" value="ECO:0007669"/>
    <property type="project" value="TreeGrafter"/>
</dbReference>
<evidence type="ECO:0000256" key="5">
    <source>
        <dbReference type="ARBA" id="ARBA00023295"/>
    </source>
</evidence>
<evidence type="ECO:0000256" key="4">
    <source>
        <dbReference type="ARBA" id="ARBA00022801"/>
    </source>
</evidence>
<sequence length="587" mass="63102">MRSGARPIAKTGGPRFFPLAGAVLLFLVAAPLMGQKSLEKNENSFWGKTEPFYVPDRLKYSWAEARAAALVARMNDEELLSQILMLGYPGQDAPAELLEWIARRGLGGIKVFGRNADNSLALASAVADFQSASFEQELAIPLLIATDQEGGWIRHVKGRSSESPGNMAIGATASSRDAYLSGFYLGRELRTLGITMNFAPVLDLATAPESSIIGPRAFSDDPVLAARLGIAWARGSMAAGVIPTGKHFPGHGATDLDSHGILPSIEIDKSTFLRRELYPFEQAVRAGIPAVMSGHLAFPRISGGEPASLSREMIGGFLRDRLGFEGLVITDDLYMEGALDGADILETCLRAIRAGNDMLLLSSAPSEEGKLWKGLQTALRKDRNLKAIVEGSARRVLGIKLAYLREGGRDSLIPNPAAVEKSLPDADAQVFFADLARRSVSVIGRRAELPFAPQGTVLIAAPFDEFISLGRRRYTNSRGFSFSYRPERNAKPEELEAFKKALSGCAGAIVCVANRAGMQLATLAHEQGVEVAIVSVLSPIHAAHSPWSKAAIAVYHYAPICLEAGLDVLTGRLKPQGKVPLANHLIR</sequence>
<dbReference type="PANTHER" id="PTHR30480">
    <property type="entry name" value="BETA-HEXOSAMINIDASE-RELATED"/>
    <property type="match status" value="1"/>
</dbReference>
<evidence type="ECO:0000256" key="1">
    <source>
        <dbReference type="ARBA" id="ARBA00001231"/>
    </source>
</evidence>